<keyword evidence="3" id="KW-0520">NAD</keyword>
<dbReference type="InterPro" id="IPR026590">
    <property type="entry name" value="Ssirtuin_cat_dom"/>
</dbReference>
<dbReference type="EMBL" id="QZBU01004013">
    <property type="protein sequence ID" value="TIA18207.1"/>
    <property type="molecule type" value="Genomic_DNA"/>
</dbReference>
<evidence type="ECO:0000313" key="6">
    <source>
        <dbReference type="EMBL" id="TIA18207.1"/>
    </source>
</evidence>
<accession>A0A4V6TKC3</accession>
<dbReference type="Pfam" id="PF02146">
    <property type="entry name" value="SIR2"/>
    <property type="match status" value="1"/>
</dbReference>
<organism evidence="6 7">
    <name type="scientific">Aureobasidium pullulans</name>
    <name type="common">Black yeast</name>
    <name type="synonym">Pullularia pullulans</name>
    <dbReference type="NCBI Taxonomy" id="5580"/>
    <lineage>
        <taxon>Eukaryota</taxon>
        <taxon>Fungi</taxon>
        <taxon>Dikarya</taxon>
        <taxon>Ascomycota</taxon>
        <taxon>Pezizomycotina</taxon>
        <taxon>Dothideomycetes</taxon>
        <taxon>Dothideomycetidae</taxon>
        <taxon>Dothideales</taxon>
        <taxon>Saccotheciaceae</taxon>
        <taxon>Aureobasidium</taxon>
    </lineage>
</organism>
<dbReference type="InterPro" id="IPR003000">
    <property type="entry name" value="Sirtuin"/>
</dbReference>
<dbReference type="AlphaFoldDB" id="A0A4V6TKC3"/>
<comment type="similarity">
    <text evidence="1">Belongs to the sirtuin family. Class I subfamily.</text>
</comment>
<evidence type="ECO:0000256" key="3">
    <source>
        <dbReference type="ARBA" id="ARBA00023027"/>
    </source>
</evidence>
<sequence length="257" mass="28682">MTSPHAEAREDSCFIGCTARRLYRGTILSNLCKIPKQPVLHLRMTLIMENQTRLESWNNYCDDFVNHLRSSKAVLALLGAGLSASSGISTYQGSGSTWQGHLARDLATKSRFERDPVLVWEYYRHRQAEILSAVPNAGHFALAGLATMKPDFLTITQNVDELLVPIHGSLLDLHCTNTSCNYFHHHNSHDPHLHRQPPPPTPSCPLCTSLLRPSITRFGDPLPPSHLSTIESWFSAHPTSTLMLPSTSYQPHGQDSR</sequence>
<dbReference type="PANTHER" id="PTHR11085:SF10">
    <property type="entry name" value="NAD-DEPENDENT PROTEIN DEACYLASE SIRTUIN-5, MITOCHONDRIAL-RELATED"/>
    <property type="match status" value="1"/>
</dbReference>
<keyword evidence="2" id="KW-0808">Transferase</keyword>
<reference evidence="6 7" key="1">
    <citation type="submission" date="2018-10" db="EMBL/GenBank/DDBJ databases">
        <title>Fifty Aureobasidium pullulans genomes reveal a recombining polyextremotolerant generalist.</title>
        <authorList>
            <person name="Gostincar C."/>
            <person name="Turk M."/>
            <person name="Zajc J."/>
            <person name="Gunde-Cimerman N."/>
        </authorList>
    </citation>
    <scope>NUCLEOTIDE SEQUENCE [LARGE SCALE GENOMIC DNA]</scope>
    <source>
        <strain evidence="6 7">EXF-3380</strain>
    </source>
</reference>
<dbReference type="InterPro" id="IPR050134">
    <property type="entry name" value="NAD-dep_sirtuin_deacylases"/>
</dbReference>
<evidence type="ECO:0000259" key="5">
    <source>
        <dbReference type="PROSITE" id="PS50305"/>
    </source>
</evidence>
<dbReference type="PROSITE" id="PS50305">
    <property type="entry name" value="SIRTUIN"/>
    <property type="match status" value="1"/>
</dbReference>
<dbReference type="InterPro" id="IPR029035">
    <property type="entry name" value="DHS-like_NAD/FAD-binding_dom"/>
</dbReference>
<dbReference type="GO" id="GO:0017136">
    <property type="term" value="F:histone deacetylase activity, NAD-dependent"/>
    <property type="evidence" value="ECO:0007669"/>
    <property type="project" value="TreeGrafter"/>
</dbReference>
<gene>
    <name evidence="6" type="ORF">D6C83_08234</name>
</gene>
<comment type="caution">
    <text evidence="6">The sequence shown here is derived from an EMBL/GenBank/DDBJ whole genome shotgun (WGS) entry which is preliminary data.</text>
</comment>
<evidence type="ECO:0000256" key="2">
    <source>
        <dbReference type="ARBA" id="ARBA00022679"/>
    </source>
</evidence>
<dbReference type="GO" id="GO:0005634">
    <property type="term" value="C:nucleus"/>
    <property type="evidence" value="ECO:0007669"/>
    <property type="project" value="TreeGrafter"/>
</dbReference>
<evidence type="ECO:0000256" key="1">
    <source>
        <dbReference type="ARBA" id="ARBA00006924"/>
    </source>
</evidence>
<proteinExistence type="inferred from homology"/>
<name>A0A4V6TKC3_AURPU</name>
<protein>
    <submittedName>
        <fullName evidence="6">DHS-like NAD/FAD-binding domain-containing protein</fullName>
    </submittedName>
</protein>
<comment type="caution">
    <text evidence="4">Lacks conserved residue(s) required for the propagation of feature annotation.</text>
</comment>
<dbReference type="GO" id="GO:0070403">
    <property type="term" value="F:NAD+ binding"/>
    <property type="evidence" value="ECO:0007669"/>
    <property type="project" value="InterPro"/>
</dbReference>
<dbReference type="Proteomes" id="UP000304947">
    <property type="component" value="Unassembled WGS sequence"/>
</dbReference>
<evidence type="ECO:0000313" key="7">
    <source>
        <dbReference type="Proteomes" id="UP000304947"/>
    </source>
</evidence>
<dbReference type="PANTHER" id="PTHR11085">
    <property type="entry name" value="NAD-DEPENDENT PROTEIN DEACYLASE SIRTUIN-5, MITOCHONDRIAL-RELATED"/>
    <property type="match status" value="1"/>
</dbReference>
<dbReference type="Gene3D" id="3.30.1600.10">
    <property type="entry name" value="SIR2/SIRT2 'Small Domain"/>
    <property type="match status" value="1"/>
</dbReference>
<dbReference type="Gene3D" id="3.40.50.1220">
    <property type="entry name" value="TPP-binding domain"/>
    <property type="match status" value="1"/>
</dbReference>
<dbReference type="InterPro" id="IPR026591">
    <property type="entry name" value="Sirtuin_cat_small_dom_sf"/>
</dbReference>
<evidence type="ECO:0000256" key="4">
    <source>
        <dbReference type="PROSITE-ProRule" id="PRU00236"/>
    </source>
</evidence>
<feature type="domain" description="Deacetylase sirtuin-type" evidence="5">
    <location>
        <begin position="54"/>
        <end position="257"/>
    </location>
</feature>
<dbReference type="SUPFAM" id="SSF52467">
    <property type="entry name" value="DHS-like NAD/FAD-binding domain"/>
    <property type="match status" value="1"/>
</dbReference>